<dbReference type="Proteomes" id="UP001607125">
    <property type="component" value="Unassembled WGS sequence"/>
</dbReference>
<organism evidence="1 2">
    <name type="scientific">Vibrio barjaei</name>
    <dbReference type="NCBI Taxonomy" id="1676683"/>
    <lineage>
        <taxon>Bacteria</taxon>
        <taxon>Pseudomonadati</taxon>
        <taxon>Pseudomonadota</taxon>
        <taxon>Gammaproteobacteria</taxon>
        <taxon>Vibrionales</taxon>
        <taxon>Vibrionaceae</taxon>
        <taxon>Vibrio</taxon>
    </lineage>
</organism>
<protein>
    <submittedName>
        <fullName evidence="1">Uncharacterized protein</fullName>
    </submittedName>
</protein>
<name>A0ABW7IQC3_9VIBR</name>
<gene>
    <name evidence="1" type="ORF">ACGRH2_24590</name>
</gene>
<dbReference type="EMBL" id="JBIHSF010000011">
    <property type="protein sequence ID" value="MFH0263586.1"/>
    <property type="molecule type" value="Genomic_DNA"/>
</dbReference>
<reference evidence="1 2" key="1">
    <citation type="submission" date="2024-10" db="EMBL/GenBank/DDBJ databases">
        <authorList>
            <person name="Yibar A."/>
            <person name="Saticioglu I.B."/>
            <person name="Duman M."/>
            <person name="Ajmi N."/>
            <person name="Gurler F."/>
            <person name="Ay H."/>
            <person name="Onuk E."/>
            <person name="Guler S."/>
            <person name="Romalde J.L."/>
        </authorList>
    </citation>
    <scope>NUCLEOTIDE SEQUENCE [LARGE SCALE GENOMIC DNA]</scope>
    <source>
        <strain evidence="1 2">1-TCBS-B</strain>
    </source>
</reference>
<accession>A0ABW7IQC3</accession>
<comment type="caution">
    <text evidence="1">The sequence shown here is derived from an EMBL/GenBank/DDBJ whole genome shotgun (WGS) entry which is preliminary data.</text>
</comment>
<dbReference type="RefSeq" id="WP_394630292.1">
    <property type="nucleotide sequence ID" value="NZ_JBIHSF010000011.1"/>
</dbReference>
<evidence type="ECO:0000313" key="2">
    <source>
        <dbReference type="Proteomes" id="UP001607125"/>
    </source>
</evidence>
<evidence type="ECO:0000313" key="1">
    <source>
        <dbReference type="EMBL" id="MFH0263586.1"/>
    </source>
</evidence>
<keyword evidence="2" id="KW-1185">Reference proteome</keyword>
<proteinExistence type="predicted"/>
<sequence length="63" mass="7030">MKRLFALAITIIVAFALLSPGHYVTNPCPQSHLESIPKSFDDAQFQQLMKQAEYCSSCSKSHT</sequence>